<keyword evidence="4" id="KW-1185">Reference proteome</keyword>
<reference evidence="3 4" key="1">
    <citation type="submission" date="2021-12" db="EMBL/GenBank/DDBJ databases">
        <title>Discovery of the Pendulisporaceae a myxobacterial family with distinct sporulation behavior and unique specialized metabolism.</title>
        <authorList>
            <person name="Garcia R."/>
            <person name="Popoff A."/>
            <person name="Bader C.D."/>
            <person name="Loehr J."/>
            <person name="Walesch S."/>
            <person name="Walt C."/>
            <person name="Boldt J."/>
            <person name="Bunk B."/>
            <person name="Haeckl F.J.F.P.J."/>
            <person name="Gunesch A.P."/>
            <person name="Birkelbach J."/>
            <person name="Nuebel U."/>
            <person name="Pietschmann T."/>
            <person name="Bach T."/>
            <person name="Mueller R."/>
        </authorList>
    </citation>
    <scope>NUCLEOTIDE SEQUENCE [LARGE SCALE GENOMIC DNA]</scope>
    <source>
        <strain evidence="3 4">MSr11954</strain>
    </source>
</reference>
<name>A0ABZ2M068_9BACT</name>
<dbReference type="EMBL" id="CP089984">
    <property type="protein sequence ID" value="WXB15955.1"/>
    <property type="molecule type" value="Genomic_DNA"/>
</dbReference>
<dbReference type="Gene3D" id="2.160.20.10">
    <property type="entry name" value="Single-stranded right-handed beta-helix, Pectin lyase-like"/>
    <property type="match status" value="1"/>
</dbReference>
<protein>
    <submittedName>
        <fullName evidence="3">Right-handed parallel beta-helix repeat-containing protein</fullName>
    </submittedName>
</protein>
<evidence type="ECO:0000259" key="2">
    <source>
        <dbReference type="Pfam" id="PF13229"/>
    </source>
</evidence>
<organism evidence="3 4">
    <name type="scientific">Pendulispora albinea</name>
    <dbReference type="NCBI Taxonomy" id="2741071"/>
    <lineage>
        <taxon>Bacteria</taxon>
        <taxon>Pseudomonadati</taxon>
        <taxon>Myxococcota</taxon>
        <taxon>Myxococcia</taxon>
        <taxon>Myxococcales</taxon>
        <taxon>Sorangiineae</taxon>
        <taxon>Pendulisporaceae</taxon>
        <taxon>Pendulispora</taxon>
    </lineage>
</organism>
<evidence type="ECO:0000256" key="1">
    <source>
        <dbReference type="SAM" id="MobiDB-lite"/>
    </source>
</evidence>
<dbReference type="RefSeq" id="WP_394825586.1">
    <property type="nucleotide sequence ID" value="NZ_CP089984.1"/>
</dbReference>
<dbReference type="SUPFAM" id="SSF51126">
    <property type="entry name" value="Pectin lyase-like"/>
    <property type="match status" value="1"/>
</dbReference>
<dbReference type="InterPro" id="IPR011050">
    <property type="entry name" value="Pectin_lyase_fold/virulence"/>
</dbReference>
<sequence>MTHRLESPRRHLPVHPPTPIQVCQVGQVSQRARVSLLALTALLGCGSSPAPATDTSADDSSIAKDARAAESVVYLAQGGSDQNDGHSPSLPKGTWDAAIRAAGPGGTVYLSGRYFNQRIVIHASGSEGRPVTLKPDPANRGYVDGGQSKPAGTWREDNLIRIYGHDIVWDGIEIVNSPWNGLGFDDTGARGVVRRTKVHNIYMQPLSTSADDTLFEDNDVYDTELSNYDNTRLEGVWGSGIGTGWNWTEKRRVRRFTARRNKIRDNWGENISAFQCEGFTIADNDISPKTAVGIYADNAANGVIERNWIHDGKGRALAFSSEPYGYTTLRDPPHDITWRNNVTRNCDFIAFIRDGRKTYYNLRFIGNTFYNTDFYVDRADEGGARGNEFVDNVLDGNFHLVDMAAWSIHHNAWPRGNAQGSNALTGDPRFVNPAAATPEGLKIAPASPLRRAGAARSDLTTDYFGAARPSPPSIGAHEPM</sequence>
<feature type="region of interest" description="Disordered" evidence="1">
    <location>
        <begin position="127"/>
        <end position="149"/>
    </location>
</feature>
<dbReference type="Proteomes" id="UP001370348">
    <property type="component" value="Chromosome"/>
</dbReference>
<evidence type="ECO:0000313" key="4">
    <source>
        <dbReference type="Proteomes" id="UP001370348"/>
    </source>
</evidence>
<evidence type="ECO:0000313" key="3">
    <source>
        <dbReference type="EMBL" id="WXB15955.1"/>
    </source>
</evidence>
<gene>
    <name evidence="3" type="ORF">LZC94_01500</name>
</gene>
<dbReference type="InterPro" id="IPR039448">
    <property type="entry name" value="Beta_helix"/>
</dbReference>
<feature type="domain" description="Right handed beta helix" evidence="2">
    <location>
        <begin position="254"/>
        <end position="342"/>
    </location>
</feature>
<proteinExistence type="predicted"/>
<accession>A0ABZ2M068</accession>
<dbReference type="Pfam" id="PF13229">
    <property type="entry name" value="Beta_helix"/>
    <property type="match status" value="1"/>
</dbReference>
<dbReference type="InterPro" id="IPR012334">
    <property type="entry name" value="Pectin_lyas_fold"/>
</dbReference>